<dbReference type="PROSITE" id="PS50088">
    <property type="entry name" value="ANK_REPEAT"/>
    <property type="match status" value="4"/>
</dbReference>
<accession>A0A5P1EQJ0</accession>
<dbReference type="Pfam" id="PF12796">
    <property type="entry name" value="Ank_2"/>
    <property type="match status" value="2"/>
</dbReference>
<evidence type="ECO:0000256" key="1">
    <source>
        <dbReference type="ARBA" id="ARBA00022737"/>
    </source>
</evidence>
<dbReference type="EMBL" id="CM007385">
    <property type="protein sequence ID" value="ONK68268.1"/>
    <property type="molecule type" value="Genomic_DNA"/>
</dbReference>
<organism evidence="4 5">
    <name type="scientific">Asparagus officinalis</name>
    <name type="common">Garden asparagus</name>
    <dbReference type="NCBI Taxonomy" id="4686"/>
    <lineage>
        <taxon>Eukaryota</taxon>
        <taxon>Viridiplantae</taxon>
        <taxon>Streptophyta</taxon>
        <taxon>Embryophyta</taxon>
        <taxon>Tracheophyta</taxon>
        <taxon>Spermatophyta</taxon>
        <taxon>Magnoliopsida</taxon>
        <taxon>Liliopsida</taxon>
        <taxon>Asparagales</taxon>
        <taxon>Asparagaceae</taxon>
        <taxon>Asparagoideae</taxon>
        <taxon>Asparagus</taxon>
    </lineage>
</organism>
<dbReference type="SMART" id="SM00248">
    <property type="entry name" value="ANK"/>
    <property type="match status" value="6"/>
</dbReference>
<name>A0A5P1EQJ0_ASPOF</name>
<proteinExistence type="predicted"/>
<dbReference type="PROSITE" id="PS50297">
    <property type="entry name" value="ANK_REP_REGION"/>
    <property type="match status" value="4"/>
</dbReference>
<dbReference type="Proteomes" id="UP000243459">
    <property type="component" value="Chromosome 5"/>
</dbReference>
<sequence length="368" mass="39311">MYIIVNEVKISFRLSISRVVWAPARRHGALGLRPGSRRPEASLASLLYSRGRSFDVDSSAGSDGQIGLILAVSSGSLDAVRVLVGAGARIDLDRDRVFHEAAGGNRIDLISALENSNGVVLGWARLVDSGGRTPVHYAAANGHLDAVKICLESGDGDPDQADWAGWSPLHCAAYGGFLDVVEFLIERSNFDPKIAVTFDGKKTPLDLAVEAGHSHLHDVLGLGDKLLRRVRVGDVDGVSECIFRGVGVNRKDQNGWAALHWAAFGGWVDIVRLLVENAAQLDVADDVGFTPLRCAVEGGRVEVALLLASYGAHTRLKGVKGADLFSMKLDSCAANAGGISQFVLDAQKSVGWIRDESDSGLTRRVLRN</sequence>
<feature type="repeat" description="ANK" evidence="3">
    <location>
        <begin position="63"/>
        <end position="95"/>
    </location>
</feature>
<feature type="repeat" description="ANK" evidence="3">
    <location>
        <begin position="130"/>
        <end position="154"/>
    </location>
</feature>
<dbReference type="Gene3D" id="1.25.40.20">
    <property type="entry name" value="Ankyrin repeat-containing domain"/>
    <property type="match status" value="3"/>
</dbReference>
<dbReference type="AlphaFoldDB" id="A0A5P1EQJ0"/>
<dbReference type="InterPro" id="IPR002110">
    <property type="entry name" value="Ankyrin_rpt"/>
</dbReference>
<dbReference type="PRINTS" id="PR01415">
    <property type="entry name" value="ANKYRIN"/>
</dbReference>
<dbReference type="SUPFAM" id="SSF48403">
    <property type="entry name" value="Ankyrin repeat"/>
    <property type="match status" value="1"/>
</dbReference>
<keyword evidence="2 3" id="KW-0040">ANK repeat</keyword>
<keyword evidence="1" id="KW-0677">Repeat</keyword>
<dbReference type="Gramene" id="ONK68268">
    <property type="protein sequence ID" value="ONK68268"/>
    <property type="gene ID" value="A4U43_C05F9470"/>
</dbReference>
<evidence type="ECO:0000256" key="3">
    <source>
        <dbReference type="PROSITE-ProRule" id="PRU00023"/>
    </source>
</evidence>
<evidence type="ECO:0000313" key="5">
    <source>
        <dbReference type="Proteomes" id="UP000243459"/>
    </source>
</evidence>
<dbReference type="PANTHER" id="PTHR24188:SF29">
    <property type="entry name" value="GH09064P"/>
    <property type="match status" value="1"/>
</dbReference>
<reference evidence="5" key="1">
    <citation type="journal article" date="2017" name="Nat. Commun.">
        <title>The asparagus genome sheds light on the origin and evolution of a young Y chromosome.</title>
        <authorList>
            <person name="Harkess A."/>
            <person name="Zhou J."/>
            <person name="Xu C."/>
            <person name="Bowers J.E."/>
            <person name="Van der Hulst R."/>
            <person name="Ayyampalayam S."/>
            <person name="Mercati F."/>
            <person name="Riccardi P."/>
            <person name="McKain M.R."/>
            <person name="Kakrana A."/>
            <person name="Tang H."/>
            <person name="Ray J."/>
            <person name="Groenendijk J."/>
            <person name="Arikit S."/>
            <person name="Mathioni S.M."/>
            <person name="Nakano M."/>
            <person name="Shan H."/>
            <person name="Telgmann-Rauber A."/>
            <person name="Kanno A."/>
            <person name="Yue Z."/>
            <person name="Chen H."/>
            <person name="Li W."/>
            <person name="Chen Y."/>
            <person name="Xu X."/>
            <person name="Zhang Y."/>
            <person name="Luo S."/>
            <person name="Chen H."/>
            <person name="Gao J."/>
            <person name="Mao Z."/>
            <person name="Pires J.C."/>
            <person name="Luo M."/>
            <person name="Kudrna D."/>
            <person name="Wing R.A."/>
            <person name="Meyers B.C."/>
            <person name="Yi K."/>
            <person name="Kong H."/>
            <person name="Lavrijsen P."/>
            <person name="Sunseri F."/>
            <person name="Falavigna A."/>
            <person name="Ye Y."/>
            <person name="Leebens-Mack J.H."/>
            <person name="Chen G."/>
        </authorList>
    </citation>
    <scope>NUCLEOTIDE SEQUENCE [LARGE SCALE GENOMIC DNA]</scope>
    <source>
        <strain evidence="5">cv. DH0086</strain>
    </source>
</reference>
<keyword evidence="5" id="KW-1185">Reference proteome</keyword>
<protein>
    <submittedName>
        <fullName evidence="4">Uncharacterized protein</fullName>
    </submittedName>
</protein>
<dbReference type="PANTHER" id="PTHR24188">
    <property type="entry name" value="ANKYRIN REPEAT PROTEIN"/>
    <property type="match status" value="1"/>
</dbReference>
<evidence type="ECO:0000313" key="4">
    <source>
        <dbReference type="EMBL" id="ONK68268.1"/>
    </source>
</evidence>
<dbReference type="InterPro" id="IPR036770">
    <property type="entry name" value="Ankyrin_rpt-contain_sf"/>
</dbReference>
<gene>
    <name evidence="4" type="ORF">A4U43_C05F9470</name>
</gene>
<evidence type="ECO:0000256" key="2">
    <source>
        <dbReference type="ARBA" id="ARBA00023043"/>
    </source>
</evidence>
<feature type="repeat" description="ANK" evidence="3">
    <location>
        <begin position="164"/>
        <end position="188"/>
    </location>
</feature>
<feature type="repeat" description="ANK" evidence="3">
    <location>
        <begin position="254"/>
        <end position="286"/>
    </location>
</feature>